<dbReference type="InterPro" id="IPR029060">
    <property type="entry name" value="PIN-like_dom_sf"/>
</dbReference>
<dbReference type="GO" id="GO:0003887">
    <property type="term" value="F:DNA-directed DNA polymerase activity"/>
    <property type="evidence" value="ECO:0007669"/>
    <property type="project" value="UniProtKB-KW"/>
</dbReference>
<evidence type="ECO:0000256" key="10">
    <source>
        <dbReference type="ARBA" id="ARBA00049244"/>
    </source>
</evidence>
<keyword evidence="4" id="KW-0548">Nucleotidyltransferase</keyword>
<dbReference type="Gene3D" id="1.20.1060.10">
    <property type="entry name" value="Taq DNA Polymerase, Chain T, domain 4"/>
    <property type="match status" value="1"/>
</dbReference>
<evidence type="ECO:0000256" key="8">
    <source>
        <dbReference type="ARBA" id="ARBA00023125"/>
    </source>
</evidence>
<dbReference type="Proteomes" id="UP000178413">
    <property type="component" value="Unassembled WGS sequence"/>
</dbReference>
<keyword evidence="6" id="KW-0227">DNA damage</keyword>
<keyword evidence="8" id="KW-0238">DNA-binding</keyword>
<evidence type="ECO:0000259" key="12">
    <source>
        <dbReference type="SMART" id="SM00482"/>
    </source>
</evidence>
<evidence type="ECO:0000256" key="9">
    <source>
        <dbReference type="ARBA" id="ARBA00023204"/>
    </source>
</evidence>
<dbReference type="InterPro" id="IPR002298">
    <property type="entry name" value="DNA_polymerase_A"/>
</dbReference>
<dbReference type="FunFam" id="1.10.150.20:FF:000003">
    <property type="entry name" value="DNA polymerase I"/>
    <property type="match status" value="1"/>
</dbReference>
<evidence type="ECO:0000256" key="7">
    <source>
        <dbReference type="ARBA" id="ARBA00022932"/>
    </source>
</evidence>
<comment type="caution">
    <text evidence="13">The sequence shown here is derived from an EMBL/GenBank/DDBJ whole genome shotgun (WGS) entry which is preliminary data.</text>
</comment>
<dbReference type="PANTHER" id="PTHR10133">
    <property type="entry name" value="DNA POLYMERASE I"/>
    <property type="match status" value="1"/>
</dbReference>
<feature type="domain" description="5'-3' exonuclease" evidence="11">
    <location>
        <begin position="8"/>
        <end position="281"/>
    </location>
</feature>
<evidence type="ECO:0000313" key="14">
    <source>
        <dbReference type="Proteomes" id="UP000178413"/>
    </source>
</evidence>
<comment type="catalytic activity">
    <reaction evidence="10">
        <text>DNA(n) + a 2'-deoxyribonucleoside 5'-triphosphate = DNA(n+1) + diphosphate</text>
        <dbReference type="Rhea" id="RHEA:22508"/>
        <dbReference type="Rhea" id="RHEA-COMP:17339"/>
        <dbReference type="Rhea" id="RHEA-COMP:17340"/>
        <dbReference type="ChEBI" id="CHEBI:33019"/>
        <dbReference type="ChEBI" id="CHEBI:61560"/>
        <dbReference type="ChEBI" id="CHEBI:173112"/>
        <dbReference type="EC" id="2.7.7.7"/>
    </reaction>
</comment>
<gene>
    <name evidence="13" type="ORF">A3D50_00600</name>
</gene>
<organism evidence="13 14">
    <name type="scientific">Candidatus Taylorbacteria bacterium RIFCSPHIGHO2_02_FULL_44_12</name>
    <dbReference type="NCBI Taxonomy" id="1802308"/>
    <lineage>
        <taxon>Bacteria</taxon>
        <taxon>Candidatus Tayloriibacteriota</taxon>
    </lineage>
</organism>
<evidence type="ECO:0000256" key="2">
    <source>
        <dbReference type="ARBA" id="ARBA00012417"/>
    </source>
</evidence>
<dbReference type="EC" id="2.7.7.7" evidence="2"/>
<reference evidence="13 14" key="1">
    <citation type="journal article" date="2016" name="Nat. Commun.">
        <title>Thousands of microbial genomes shed light on interconnected biogeochemical processes in an aquifer system.</title>
        <authorList>
            <person name="Anantharaman K."/>
            <person name="Brown C.T."/>
            <person name="Hug L.A."/>
            <person name="Sharon I."/>
            <person name="Castelle C.J."/>
            <person name="Probst A.J."/>
            <person name="Thomas B.C."/>
            <person name="Singh A."/>
            <person name="Wilkins M.J."/>
            <person name="Karaoz U."/>
            <person name="Brodie E.L."/>
            <person name="Williams K.H."/>
            <person name="Hubbard S.S."/>
            <person name="Banfield J.F."/>
        </authorList>
    </citation>
    <scope>NUCLEOTIDE SEQUENCE [LARGE SCALE GENOMIC DNA]</scope>
</reference>
<evidence type="ECO:0000259" key="11">
    <source>
        <dbReference type="SMART" id="SM00475"/>
    </source>
</evidence>
<dbReference type="SMART" id="SM00475">
    <property type="entry name" value="53EXOc"/>
    <property type="match status" value="1"/>
</dbReference>
<sequence>MPKKDGRKRLVLLDAHAILHRAYHALPDFSTSKGEPTGALYGLSTMVIKIIEDLKPDYVIACYDLPGPTYRHEVYTAYKAKRQKTDNDLIIQINRSRDIFKALNVPIYDKTGFEADDIIGTIVEQVMVENTDKTIEIIIASGDMDTLQLVKGDRVRVYTLKKGIKDTIIYDQETVKDRYGFGPELMPDYKGLRGDPSDNIIGVKGIGEKTATILIKTFGTIENVYLELEAGHHKKFEEAGISERIIGILGENKEEAEFSKMLATIRRDAPIQFVIPDKSFKQSIEMSAIGSLWNELEFRTLIQRLQNVLDQNIDGGINNDKEKKQDITAEEVEKVGLALWLVRSDITNPKLEDILQFAQTDDFAKATEKIMAELVERSLGKVYENIELPLIPITHAMEKRGIKIDRAELLRLSEVYHKELSRLEKDIWEHAGGEFNINSPKQLGEILFDTLGLTAKNMKKTGGGARSTRESELEKLRTLHPIVPLLFEYRELQKLLSTYIDAIPPLLDSDDRLHTDFIPSGSTTGRMASRDPNLQNIPIKSDLGRAIRKAFVSSKDSRLVAFDYSQMELRIAAFLSGDTKMIDIFRRGDDVHASVAAEVFKVKAEDVTSDMRRQAKVINFGIIYGMGVTALQSNLGTTRAMAQKFYAEYFQAFSGLAEYIDRIKTETVDKGYTETYFGRRRYFEGIKSKIPYIRAQAERMAVNAPIQGTGADIIKLAMIRIDEYIQKENLREEVFALLQVHDELIYEVKDDKVDIFAVAVKKIMESVIDPALIHGIVLRADAHIGNNWGELK</sequence>
<dbReference type="SMART" id="SM00482">
    <property type="entry name" value="POLAc"/>
    <property type="match status" value="1"/>
</dbReference>
<dbReference type="FunFam" id="1.20.1060.10:FF:000001">
    <property type="entry name" value="DNA polymerase I"/>
    <property type="match status" value="1"/>
</dbReference>
<dbReference type="Gene3D" id="1.10.150.20">
    <property type="entry name" value="5' to 3' exonuclease, C-terminal subdomain"/>
    <property type="match status" value="2"/>
</dbReference>
<protein>
    <recommendedName>
        <fullName evidence="2">DNA-directed DNA polymerase</fullName>
        <ecNumber evidence="2">2.7.7.7</ecNumber>
    </recommendedName>
</protein>
<dbReference type="InterPro" id="IPR020046">
    <property type="entry name" value="5-3_exonucl_a-hlix_arch_N"/>
</dbReference>
<dbReference type="InterPro" id="IPR019760">
    <property type="entry name" value="DNA-dir_DNA_pol_A_CS"/>
</dbReference>
<keyword evidence="7" id="KW-0239">DNA-directed DNA polymerase</keyword>
<evidence type="ECO:0000256" key="6">
    <source>
        <dbReference type="ARBA" id="ARBA00022763"/>
    </source>
</evidence>
<dbReference type="EMBL" id="MHRM01000001">
    <property type="protein sequence ID" value="OHA24682.1"/>
    <property type="molecule type" value="Genomic_DNA"/>
</dbReference>
<dbReference type="PRINTS" id="PR00868">
    <property type="entry name" value="DNAPOLI"/>
</dbReference>
<dbReference type="FunFam" id="1.10.150.20:FF:000002">
    <property type="entry name" value="DNA polymerase I"/>
    <property type="match status" value="1"/>
</dbReference>
<dbReference type="Gene3D" id="3.40.50.1010">
    <property type="entry name" value="5'-nuclease"/>
    <property type="match status" value="1"/>
</dbReference>
<evidence type="ECO:0000313" key="13">
    <source>
        <dbReference type="EMBL" id="OHA24682.1"/>
    </source>
</evidence>
<feature type="domain" description="DNA-directed DNA polymerase family A palm" evidence="12">
    <location>
        <begin position="544"/>
        <end position="752"/>
    </location>
</feature>
<dbReference type="InterPro" id="IPR036279">
    <property type="entry name" value="5-3_exonuclease_C_sf"/>
</dbReference>
<dbReference type="SMART" id="SM00279">
    <property type="entry name" value="HhH2"/>
    <property type="match status" value="1"/>
</dbReference>
<evidence type="ECO:0000256" key="1">
    <source>
        <dbReference type="ARBA" id="ARBA00007705"/>
    </source>
</evidence>
<dbReference type="InterPro" id="IPR008918">
    <property type="entry name" value="HhH2"/>
</dbReference>
<dbReference type="SUPFAM" id="SSF88723">
    <property type="entry name" value="PIN domain-like"/>
    <property type="match status" value="1"/>
</dbReference>
<evidence type="ECO:0000256" key="4">
    <source>
        <dbReference type="ARBA" id="ARBA00022695"/>
    </source>
</evidence>
<dbReference type="Pfam" id="PF00476">
    <property type="entry name" value="DNA_pol_A"/>
    <property type="match status" value="1"/>
</dbReference>
<dbReference type="SUPFAM" id="SSF56672">
    <property type="entry name" value="DNA/RNA polymerases"/>
    <property type="match status" value="1"/>
</dbReference>
<keyword evidence="3" id="KW-0808">Transferase</keyword>
<proteinExistence type="inferred from homology"/>
<accession>A0A1G2MNV7</accession>
<keyword evidence="5" id="KW-0235">DNA replication</keyword>
<dbReference type="AlphaFoldDB" id="A0A1G2MNV7"/>
<dbReference type="Pfam" id="PF01367">
    <property type="entry name" value="5_3_exonuc"/>
    <property type="match status" value="1"/>
</dbReference>
<dbReference type="InterPro" id="IPR043502">
    <property type="entry name" value="DNA/RNA_pol_sf"/>
</dbReference>
<dbReference type="CDD" id="cd08637">
    <property type="entry name" value="DNA_pol_A_pol_I_C"/>
    <property type="match status" value="1"/>
</dbReference>
<dbReference type="CDD" id="cd09859">
    <property type="entry name" value="PIN_53EXO"/>
    <property type="match status" value="1"/>
</dbReference>
<dbReference type="GO" id="GO:0006302">
    <property type="term" value="P:double-strand break repair"/>
    <property type="evidence" value="ECO:0007669"/>
    <property type="project" value="TreeGrafter"/>
</dbReference>
<dbReference type="PROSITE" id="PS00447">
    <property type="entry name" value="DNA_POLYMERASE_A"/>
    <property type="match status" value="1"/>
</dbReference>
<dbReference type="Pfam" id="PF02739">
    <property type="entry name" value="5_3_exonuc_N"/>
    <property type="match status" value="1"/>
</dbReference>
<dbReference type="InterPro" id="IPR020045">
    <property type="entry name" value="DNA_polI_H3TH"/>
</dbReference>
<evidence type="ECO:0000256" key="3">
    <source>
        <dbReference type="ARBA" id="ARBA00022679"/>
    </source>
</evidence>
<evidence type="ECO:0000256" key="5">
    <source>
        <dbReference type="ARBA" id="ARBA00022705"/>
    </source>
</evidence>
<dbReference type="InterPro" id="IPR002421">
    <property type="entry name" value="5-3_exonuclease"/>
</dbReference>
<dbReference type="GO" id="GO:0008409">
    <property type="term" value="F:5'-3' exonuclease activity"/>
    <property type="evidence" value="ECO:0007669"/>
    <property type="project" value="InterPro"/>
</dbReference>
<dbReference type="InterPro" id="IPR001098">
    <property type="entry name" value="DNA-dir_DNA_pol_A_palm_dom"/>
</dbReference>
<keyword evidence="9" id="KW-0234">DNA repair</keyword>
<name>A0A1G2MNV7_9BACT</name>
<dbReference type="GO" id="GO:0003677">
    <property type="term" value="F:DNA binding"/>
    <property type="evidence" value="ECO:0007669"/>
    <property type="project" value="UniProtKB-KW"/>
</dbReference>
<dbReference type="STRING" id="1802308.A3D50_00600"/>
<dbReference type="Gene3D" id="3.30.70.370">
    <property type="match status" value="1"/>
</dbReference>
<dbReference type="PANTHER" id="PTHR10133:SF27">
    <property type="entry name" value="DNA POLYMERASE NU"/>
    <property type="match status" value="1"/>
</dbReference>
<dbReference type="GO" id="GO:0006261">
    <property type="term" value="P:DNA-templated DNA replication"/>
    <property type="evidence" value="ECO:0007669"/>
    <property type="project" value="InterPro"/>
</dbReference>
<dbReference type="CDD" id="cd09898">
    <property type="entry name" value="H3TH_53EXO"/>
    <property type="match status" value="1"/>
</dbReference>
<comment type="similarity">
    <text evidence="1">Belongs to the DNA polymerase type-A family.</text>
</comment>
<dbReference type="SUPFAM" id="SSF47807">
    <property type="entry name" value="5' to 3' exonuclease, C-terminal subdomain"/>
    <property type="match status" value="1"/>
</dbReference>